<dbReference type="PROSITE" id="PS51257">
    <property type="entry name" value="PROKAR_LIPOPROTEIN"/>
    <property type="match status" value="1"/>
</dbReference>
<reference evidence="2" key="1">
    <citation type="journal article" date="2019" name="Int. J. Syst. Evol. Microbiol.">
        <title>The Global Catalogue of Microorganisms (GCM) 10K type strain sequencing project: providing services to taxonomists for standard genome sequencing and annotation.</title>
        <authorList>
            <consortium name="The Broad Institute Genomics Platform"/>
            <consortium name="The Broad Institute Genome Sequencing Center for Infectious Disease"/>
            <person name="Wu L."/>
            <person name="Ma J."/>
        </authorList>
    </citation>
    <scope>NUCLEOTIDE SEQUENCE [LARGE SCALE GENOMIC DNA]</scope>
    <source>
        <strain evidence="2">NBRC 111146</strain>
    </source>
</reference>
<proteinExistence type="predicted"/>
<protein>
    <recommendedName>
        <fullName evidence="3">Lipoprotein</fullName>
    </recommendedName>
</protein>
<dbReference type="Proteomes" id="UP001157156">
    <property type="component" value="Unassembled WGS sequence"/>
</dbReference>
<evidence type="ECO:0000313" key="2">
    <source>
        <dbReference type="Proteomes" id="UP001157156"/>
    </source>
</evidence>
<gene>
    <name evidence="1" type="ORF">GCM10007931_03680</name>
</gene>
<evidence type="ECO:0000313" key="1">
    <source>
        <dbReference type="EMBL" id="GLT13394.1"/>
    </source>
</evidence>
<organism evidence="1 2">
    <name type="scientific">Vibrio algivorus</name>
    <dbReference type="NCBI Taxonomy" id="1667024"/>
    <lineage>
        <taxon>Bacteria</taxon>
        <taxon>Pseudomonadati</taxon>
        <taxon>Pseudomonadota</taxon>
        <taxon>Gammaproteobacteria</taxon>
        <taxon>Vibrionales</taxon>
        <taxon>Vibrionaceae</taxon>
        <taxon>Vibrio</taxon>
    </lineage>
</organism>
<name>A0ABQ6EK67_9VIBR</name>
<accession>A0ABQ6EK67</accession>
<dbReference type="EMBL" id="BSPV01000003">
    <property type="protein sequence ID" value="GLT13394.1"/>
    <property type="molecule type" value="Genomic_DNA"/>
</dbReference>
<evidence type="ECO:0008006" key="3">
    <source>
        <dbReference type="Google" id="ProtNLM"/>
    </source>
</evidence>
<comment type="caution">
    <text evidence="1">The sequence shown here is derived from an EMBL/GenBank/DDBJ whole genome shotgun (WGS) entry which is preliminary data.</text>
</comment>
<sequence>MFVFKRKLFNPIFVIYMAIALVISGCGNNEYPWQQNTVTSDNREQYAMENPFDYIVNSDDPNAPQWNQNLNNGIGGYEPKPTDNREQIVLGPEQLNIAAGESQSYENKIIYIRATDDQIHDLNIEGSLSFTNCLLLWDQNVEEQLRFKVTGQLDITDSYAFSHTGSWVAWDFLGNSVIQFDHFQGTPWITINGPVTYSAVNYSTVHMTILNSVNGADIHVDQSHSIWLEMYPMSGDSTIELAKNRVWSDLNLDDMWLNTTFDITDSYIYEQDIALKQEVNLTIENAIDGFGLGWEINPDSFDSSMTDHSCSLDALGNPTGRAEAEVVEDKTWTCGNSSLTLHNSKVSTAWPDLEGDVDLTITNSYLVDPRMYGRNISPLGVYTIKNSTAEAPMAISGGQMYLENVKILNTLNAVGSGSVIKGYKVTSFDPNTPYTLNESDGGVYQELDALL</sequence>
<keyword evidence="2" id="KW-1185">Reference proteome</keyword>